<evidence type="ECO:0000313" key="2">
    <source>
        <dbReference type="Proteomes" id="UP001596997"/>
    </source>
</evidence>
<protein>
    <submittedName>
        <fullName evidence="1">DUF1572 family protein</fullName>
    </submittedName>
</protein>
<dbReference type="SUPFAM" id="SSF109854">
    <property type="entry name" value="DinB/YfiT-like putative metalloenzymes"/>
    <property type="match status" value="1"/>
</dbReference>
<comment type="caution">
    <text evidence="1">The sequence shown here is derived from an EMBL/GenBank/DDBJ whole genome shotgun (WGS) entry which is preliminary data.</text>
</comment>
<reference evidence="2" key="1">
    <citation type="journal article" date="2019" name="Int. J. Syst. Evol. Microbiol.">
        <title>The Global Catalogue of Microorganisms (GCM) 10K type strain sequencing project: providing services to taxonomists for standard genome sequencing and annotation.</title>
        <authorList>
            <consortium name="The Broad Institute Genomics Platform"/>
            <consortium name="The Broad Institute Genome Sequencing Center for Infectious Disease"/>
            <person name="Wu L."/>
            <person name="Ma J."/>
        </authorList>
    </citation>
    <scope>NUCLEOTIDE SEQUENCE [LARGE SCALE GENOMIC DNA]</scope>
    <source>
        <strain evidence="2">CCUG 62114</strain>
    </source>
</reference>
<dbReference type="Pfam" id="PF07609">
    <property type="entry name" value="DUF1572"/>
    <property type="match status" value="1"/>
</dbReference>
<evidence type="ECO:0000313" key="1">
    <source>
        <dbReference type="EMBL" id="MFD0962694.1"/>
    </source>
</evidence>
<accession>A0ABW3HYQ9</accession>
<dbReference type="InterPro" id="IPR011466">
    <property type="entry name" value="DUF1572"/>
</dbReference>
<dbReference type="Gene3D" id="1.20.120.450">
    <property type="entry name" value="dinb family like domain"/>
    <property type="match status" value="1"/>
</dbReference>
<dbReference type="EMBL" id="JBHTJM010000002">
    <property type="protein sequence ID" value="MFD0962694.1"/>
    <property type="molecule type" value="Genomic_DNA"/>
</dbReference>
<name>A0ABW3HYQ9_9FLAO</name>
<sequence length="183" mass="21381">MNTYLSSIQKQFNYYKSLGEKTFSQLTDEQLFWQPNEVNNSIAIIVKHISGNMLSRWTNFLTEDGEKEWRDRDDEFEGTITTREELLVVWNRGWSCLFEAINPLEVTDLEKEIFIRNMGHSVTEAINRQLAHYSYHIGQIVLIGKLAVNQDWQSLSIPKGGSKIYNADKFSKPKRTEHFTDDL</sequence>
<proteinExistence type="predicted"/>
<organism evidence="1 2">
    <name type="scientific">Pseudofulvibacter geojedonensis</name>
    <dbReference type="NCBI Taxonomy" id="1123758"/>
    <lineage>
        <taxon>Bacteria</taxon>
        <taxon>Pseudomonadati</taxon>
        <taxon>Bacteroidota</taxon>
        <taxon>Flavobacteriia</taxon>
        <taxon>Flavobacteriales</taxon>
        <taxon>Flavobacteriaceae</taxon>
        <taxon>Pseudofulvibacter</taxon>
    </lineage>
</organism>
<dbReference type="RefSeq" id="WP_377712622.1">
    <property type="nucleotide sequence ID" value="NZ_JBHTJM010000002.1"/>
</dbReference>
<dbReference type="Proteomes" id="UP001596997">
    <property type="component" value="Unassembled WGS sequence"/>
</dbReference>
<gene>
    <name evidence="1" type="ORF">ACFQ1O_01600</name>
</gene>
<dbReference type="InterPro" id="IPR034660">
    <property type="entry name" value="DinB/YfiT-like"/>
</dbReference>
<keyword evidence="2" id="KW-1185">Reference proteome</keyword>